<comment type="caution">
    <text evidence="10">Lacks conserved residue(s) required for the propagation of feature annotation.</text>
</comment>
<comment type="catalytic activity">
    <reaction evidence="9 10 11">
        <text>adenosine(37) in tRNA + dimethylallyl diphosphate = N(6)-dimethylallyladenosine(37) in tRNA + diphosphate</text>
        <dbReference type="Rhea" id="RHEA:26482"/>
        <dbReference type="Rhea" id="RHEA-COMP:10162"/>
        <dbReference type="Rhea" id="RHEA-COMP:10375"/>
        <dbReference type="ChEBI" id="CHEBI:33019"/>
        <dbReference type="ChEBI" id="CHEBI:57623"/>
        <dbReference type="ChEBI" id="CHEBI:74411"/>
        <dbReference type="ChEBI" id="CHEBI:74415"/>
        <dbReference type="EC" id="2.5.1.75"/>
    </reaction>
</comment>
<dbReference type="Gene3D" id="1.10.20.140">
    <property type="match status" value="1"/>
</dbReference>
<dbReference type="GO" id="GO:0052381">
    <property type="term" value="F:tRNA dimethylallyltransferase activity"/>
    <property type="evidence" value="ECO:0007669"/>
    <property type="project" value="UniProtKB-UniRule"/>
</dbReference>
<evidence type="ECO:0000313" key="14">
    <source>
        <dbReference type="EMBL" id="MBU3828436.1"/>
    </source>
</evidence>
<evidence type="ECO:0000256" key="7">
    <source>
        <dbReference type="ARBA" id="ARBA00022840"/>
    </source>
</evidence>
<dbReference type="SUPFAM" id="SSF52540">
    <property type="entry name" value="P-loop containing nucleoside triphosphate hydrolases"/>
    <property type="match status" value="2"/>
</dbReference>
<keyword evidence="4 10" id="KW-0808">Transferase</keyword>
<feature type="binding site" evidence="10">
    <location>
        <begin position="9"/>
        <end position="16"/>
    </location>
    <ligand>
        <name>ATP</name>
        <dbReference type="ChEBI" id="CHEBI:30616"/>
    </ligand>
</feature>
<gene>
    <name evidence="10 14" type="primary">miaA</name>
    <name evidence="14" type="ORF">H9806_04775</name>
</gene>
<keyword evidence="7 10" id="KW-0067">ATP-binding</keyword>
<feature type="binding site" evidence="10">
    <location>
        <begin position="11"/>
        <end position="16"/>
    </location>
    <ligand>
        <name>substrate</name>
    </ligand>
</feature>
<feature type="region of interest" description="Interaction with substrate tRNA" evidence="10">
    <location>
        <begin position="34"/>
        <end position="37"/>
    </location>
</feature>
<dbReference type="InterPro" id="IPR018022">
    <property type="entry name" value="IPT"/>
</dbReference>
<dbReference type="PANTHER" id="PTHR11088">
    <property type="entry name" value="TRNA DIMETHYLALLYLTRANSFERASE"/>
    <property type="match status" value="1"/>
</dbReference>
<evidence type="ECO:0000256" key="1">
    <source>
        <dbReference type="ARBA" id="ARBA00001946"/>
    </source>
</evidence>
<reference evidence="14" key="1">
    <citation type="journal article" date="2021" name="PeerJ">
        <title>Extensive microbial diversity within the chicken gut microbiome revealed by metagenomics and culture.</title>
        <authorList>
            <person name="Gilroy R."/>
            <person name="Ravi A."/>
            <person name="Getino M."/>
            <person name="Pursley I."/>
            <person name="Horton D.L."/>
            <person name="Alikhan N.F."/>
            <person name="Baker D."/>
            <person name="Gharbi K."/>
            <person name="Hall N."/>
            <person name="Watson M."/>
            <person name="Adriaenssens E.M."/>
            <person name="Foster-Nyarko E."/>
            <person name="Jarju S."/>
            <person name="Secka A."/>
            <person name="Antonio M."/>
            <person name="Oren A."/>
            <person name="Chaudhuri R.R."/>
            <person name="La Ragione R."/>
            <person name="Hildebrand F."/>
            <person name="Pallen M.J."/>
        </authorList>
    </citation>
    <scope>NUCLEOTIDE SEQUENCE</scope>
    <source>
        <strain evidence="14">F6-686</strain>
    </source>
</reference>
<evidence type="ECO:0000256" key="10">
    <source>
        <dbReference type="HAMAP-Rule" id="MF_00185"/>
    </source>
</evidence>
<evidence type="ECO:0000256" key="5">
    <source>
        <dbReference type="ARBA" id="ARBA00022694"/>
    </source>
</evidence>
<dbReference type="NCBIfam" id="TIGR00174">
    <property type="entry name" value="miaA"/>
    <property type="match status" value="1"/>
</dbReference>
<dbReference type="GO" id="GO:0006400">
    <property type="term" value="P:tRNA modification"/>
    <property type="evidence" value="ECO:0007669"/>
    <property type="project" value="TreeGrafter"/>
</dbReference>
<feature type="site" description="Interaction with substrate tRNA" evidence="10">
    <location>
        <position position="122"/>
    </location>
</feature>
<dbReference type="HAMAP" id="MF_00185">
    <property type="entry name" value="IPP_trans"/>
    <property type="match status" value="1"/>
</dbReference>
<sequence>MKKVLGIVGPTAIGKTDLAIKLAQKINAQIVSGDSMQIYQEVAVGTAKATQEERKEVKHYLVDSRSVFEEFSVKDFVDEAQSAISEISKQGSLPMIVGGTGFYVNALLNKMQLGEKTEEETRTTKKWQDYLNQFGAQKLWDILNEKDPEAAKKIPINNSRRTLRALTVIERTGKKFSAQQKKIEPRYDYLIIGLNSNRLEIYQRINRRVDKMIENGIVDEAKFIYDNRQKEYQVLQAIGYKEFFPYFEGQASLEDCINSLKTASRRYAKRQLTYFRNKLPVEWFDPLHDEDCLLKIERRVNEWLKM</sequence>
<keyword evidence="6 10" id="KW-0547">Nucleotide-binding</keyword>
<reference evidence="14" key="2">
    <citation type="submission" date="2021-04" db="EMBL/GenBank/DDBJ databases">
        <authorList>
            <person name="Gilroy R."/>
        </authorList>
    </citation>
    <scope>NUCLEOTIDE SEQUENCE</scope>
    <source>
        <strain evidence="14">F6-686</strain>
    </source>
</reference>
<evidence type="ECO:0000256" key="4">
    <source>
        <dbReference type="ARBA" id="ARBA00022679"/>
    </source>
</evidence>
<keyword evidence="8 10" id="KW-0460">Magnesium</keyword>
<evidence type="ECO:0000256" key="11">
    <source>
        <dbReference type="RuleBase" id="RU003783"/>
    </source>
</evidence>
<evidence type="ECO:0000256" key="3">
    <source>
        <dbReference type="ARBA" id="ARBA00005842"/>
    </source>
</evidence>
<comment type="subunit">
    <text evidence="10">Monomer.</text>
</comment>
<dbReference type="Proteomes" id="UP000823844">
    <property type="component" value="Unassembled WGS sequence"/>
</dbReference>
<dbReference type="InterPro" id="IPR027417">
    <property type="entry name" value="P-loop_NTPase"/>
</dbReference>
<protein>
    <recommendedName>
        <fullName evidence="10">tRNA dimethylallyltransferase</fullName>
        <ecNumber evidence="10">2.5.1.75</ecNumber>
    </recommendedName>
    <alternativeName>
        <fullName evidence="10">Dimethylallyl diphosphate:tRNA dimethylallyltransferase</fullName>
        <shortName evidence="10">DMAPP:tRNA dimethylallyltransferase</shortName>
        <shortName evidence="10">DMATase</shortName>
    </alternativeName>
    <alternativeName>
        <fullName evidence="10">Isopentenyl-diphosphate:tRNA isopentenyltransferase</fullName>
        <shortName evidence="10">IPP transferase</shortName>
        <shortName evidence="10">IPPT</shortName>
        <shortName evidence="10">IPTase</shortName>
    </alternativeName>
</protein>
<dbReference type="AlphaFoldDB" id="A0A9E2KRV1"/>
<dbReference type="Gene3D" id="3.40.50.300">
    <property type="entry name" value="P-loop containing nucleotide triphosphate hydrolases"/>
    <property type="match status" value="1"/>
</dbReference>
<comment type="caution">
    <text evidence="14">The sequence shown here is derived from an EMBL/GenBank/DDBJ whole genome shotgun (WGS) entry which is preliminary data.</text>
</comment>
<evidence type="ECO:0000256" key="6">
    <source>
        <dbReference type="ARBA" id="ARBA00022741"/>
    </source>
</evidence>
<proteinExistence type="inferred from homology"/>
<organism evidence="14 15">
    <name type="scientific">Candidatus Lactobacillus pullistercoris</name>
    <dbReference type="NCBI Taxonomy" id="2838636"/>
    <lineage>
        <taxon>Bacteria</taxon>
        <taxon>Bacillati</taxon>
        <taxon>Bacillota</taxon>
        <taxon>Bacilli</taxon>
        <taxon>Lactobacillales</taxon>
        <taxon>Lactobacillaceae</taxon>
        <taxon>Lactobacillus</taxon>
    </lineage>
</organism>
<evidence type="ECO:0000256" key="9">
    <source>
        <dbReference type="ARBA" id="ARBA00049563"/>
    </source>
</evidence>
<dbReference type="EC" id="2.5.1.75" evidence="10"/>
<evidence type="ECO:0000256" key="12">
    <source>
        <dbReference type="RuleBase" id="RU003784"/>
    </source>
</evidence>
<name>A0A9E2KRV1_9LACO</name>
<dbReference type="GO" id="GO:0005524">
    <property type="term" value="F:ATP binding"/>
    <property type="evidence" value="ECO:0007669"/>
    <property type="project" value="UniProtKB-UniRule"/>
</dbReference>
<evidence type="ECO:0000256" key="13">
    <source>
        <dbReference type="RuleBase" id="RU003785"/>
    </source>
</evidence>
<comment type="similarity">
    <text evidence="3 10 13">Belongs to the IPP transferase family.</text>
</comment>
<evidence type="ECO:0000256" key="2">
    <source>
        <dbReference type="ARBA" id="ARBA00003213"/>
    </source>
</evidence>
<dbReference type="Pfam" id="PF01715">
    <property type="entry name" value="IPPT"/>
    <property type="match status" value="1"/>
</dbReference>
<feature type="site" description="Interaction with substrate tRNA" evidence="10">
    <location>
        <position position="100"/>
    </location>
</feature>
<dbReference type="PANTHER" id="PTHR11088:SF60">
    <property type="entry name" value="TRNA DIMETHYLALLYLTRANSFERASE"/>
    <property type="match status" value="1"/>
</dbReference>
<accession>A0A9E2KRV1</accession>
<dbReference type="InterPro" id="IPR039657">
    <property type="entry name" value="Dimethylallyltransferase"/>
</dbReference>
<comment type="function">
    <text evidence="2 10 12">Catalyzes the transfer of a dimethylallyl group onto the adenine at position 37 in tRNAs that read codons beginning with uridine, leading to the formation of N6-(dimethylallyl)adenosine (i(6)A).</text>
</comment>
<evidence type="ECO:0000256" key="8">
    <source>
        <dbReference type="ARBA" id="ARBA00022842"/>
    </source>
</evidence>
<evidence type="ECO:0000313" key="15">
    <source>
        <dbReference type="Proteomes" id="UP000823844"/>
    </source>
</evidence>
<dbReference type="EMBL" id="JAHLFT010000064">
    <property type="protein sequence ID" value="MBU3828436.1"/>
    <property type="molecule type" value="Genomic_DNA"/>
</dbReference>
<keyword evidence="5 10" id="KW-0819">tRNA processing</keyword>
<comment type="cofactor">
    <cofactor evidence="1 10">
        <name>Mg(2+)</name>
        <dbReference type="ChEBI" id="CHEBI:18420"/>
    </cofactor>
</comment>